<comment type="caution">
    <text evidence="1">The sequence shown here is derived from an EMBL/GenBank/DDBJ whole genome shotgun (WGS) entry which is preliminary data.</text>
</comment>
<evidence type="ECO:0000313" key="2">
    <source>
        <dbReference type="Proteomes" id="UP000014977"/>
    </source>
</evidence>
<dbReference type="Proteomes" id="UP000014977">
    <property type="component" value="Unassembled WGS sequence"/>
</dbReference>
<dbReference type="AlphaFoldDB" id="S7V504"/>
<evidence type="ECO:0000313" key="1">
    <source>
        <dbReference type="EMBL" id="EPR39708.1"/>
    </source>
</evidence>
<name>S7V504_DESML</name>
<keyword evidence="2" id="KW-1185">Reference proteome</keyword>
<dbReference type="OrthoDB" id="9813321at2"/>
<dbReference type="InterPro" id="IPR013429">
    <property type="entry name" value="Regulatory_FmdB_Zinc_ribbon"/>
</dbReference>
<dbReference type="NCBIfam" id="TIGR02605">
    <property type="entry name" value="CxxC_CxxC_SSSS"/>
    <property type="match status" value="1"/>
</dbReference>
<proteinExistence type="predicted"/>
<accession>S7V504</accession>
<dbReference type="Gene3D" id="2.20.28.30">
    <property type="entry name" value="RNA polymerase ii, chain L"/>
    <property type="match status" value="1"/>
</dbReference>
<dbReference type="STRING" id="897.B2D07_19115"/>
<dbReference type="RefSeq" id="WP_020877313.1">
    <property type="nucleotide sequence ID" value="NZ_ATHJ01000088.1"/>
</dbReference>
<protein>
    <submittedName>
        <fullName evidence="1">Regulatory protein, FmdB family</fullName>
    </submittedName>
</protein>
<reference evidence="1 2" key="1">
    <citation type="journal article" date="2013" name="Genome Announc.">
        <title>Draft genome sequences for three mercury-methylating, sulfate-reducing bacteria.</title>
        <authorList>
            <person name="Brown S.D."/>
            <person name="Hurt R.A.Jr."/>
            <person name="Gilmour C.C."/>
            <person name="Elias D.A."/>
        </authorList>
    </citation>
    <scope>NUCLEOTIDE SEQUENCE [LARGE SCALE GENOMIC DNA]</scope>
    <source>
        <strain evidence="1 2">DSM 2059</strain>
    </source>
</reference>
<organism evidence="1 2">
    <name type="scientific">Desulfococcus multivorans DSM 2059</name>
    <dbReference type="NCBI Taxonomy" id="1121405"/>
    <lineage>
        <taxon>Bacteria</taxon>
        <taxon>Pseudomonadati</taxon>
        <taxon>Thermodesulfobacteriota</taxon>
        <taxon>Desulfobacteria</taxon>
        <taxon>Desulfobacterales</taxon>
        <taxon>Desulfococcaceae</taxon>
        <taxon>Desulfococcus</taxon>
    </lineage>
</organism>
<dbReference type="EMBL" id="ATHJ01000088">
    <property type="protein sequence ID" value="EPR39708.1"/>
    <property type="molecule type" value="Genomic_DNA"/>
</dbReference>
<sequence length="60" mass="6808">MAINNYKCRICHQYFEIRTADDNAVPDIACPKCRSREVEKVEKKTGISTTLFPALGGRFT</sequence>
<gene>
    <name evidence="1" type="ORF">dsmv_2556</name>
</gene>